<keyword evidence="2" id="KW-1185">Reference proteome</keyword>
<reference evidence="1 2" key="1">
    <citation type="submission" date="2019-12" db="EMBL/GenBank/DDBJ databases">
        <authorList>
            <person name="Alioto T."/>
            <person name="Alioto T."/>
            <person name="Gomez Garrido J."/>
        </authorList>
    </citation>
    <scope>NUCLEOTIDE SEQUENCE [LARGE SCALE GENOMIC DNA]</scope>
</reference>
<proteinExistence type="predicted"/>
<name>A0A8S0TV76_OLEEU</name>
<organism evidence="1 2">
    <name type="scientific">Olea europaea subsp. europaea</name>
    <dbReference type="NCBI Taxonomy" id="158383"/>
    <lineage>
        <taxon>Eukaryota</taxon>
        <taxon>Viridiplantae</taxon>
        <taxon>Streptophyta</taxon>
        <taxon>Embryophyta</taxon>
        <taxon>Tracheophyta</taxon>
        <taxon>Spermatophyta</taxon>
        <taxon>Magnoliopsida</taxon>
        <taxon>eudicotyledons</taxon>
        <taxon>Gunneridae</taxon>
        <taxon>Pentapetalae</taxon>
        <taxon>asterids</taxon>
        <taxon>lamiids</taxon>
        <taxon>Lamiales</taxon>
        <taxon>Oleaceae</taxon>
        <taxon>Oleeae</taxon>
        <taxon>Olea</taxon>
    </lineage>
</organism>
<sequence>MSVQFQENKGLQLLKTTIAKAVTGMNVAASEFYRSDKTYDLKLSRQWMQATQDVNELQAIMAFRRALMLIAEQV</sequence>
<dbReference type="EMBL" id="CACTIH010007331">
    <property type="protein sequence ID" value="CAA3010003.1"/>
    <property type="molecule type" value="Genomic_DNA"/>
</dbReference>
<evidence type="ECO:0000313" key="1">
    <source>
        <dbReference type="EMBL" id="CAA3010003.1"/>
    </source>
</evidence>
<dbReference type="AlphaFoldDB" id="A0A8S0TV76"/>
<gene>
    <name evidence="1" type="ORF">OLEA9_A110948</name>
</gene>
<evidence type="ECO:0000313" key="2">
    <source>
        <dbReference type="Proteomes" id="UP000594638"/>
    </source>
</evidence>
<comment type="caution">
    <text evidence="1">The sequence shown here is derived from an EMBL/GenBank/DDBJ whole genome shotgun (WGS) entry which is preliminary data.</text>
</comment>
<accession>A0A8S0TV76</accession>
<dbReference type="Proteomes" id="UP000594638">
    <property type="component" value="Unassembled WGS sequence"/>
</dbReference>
<protein>
    <submittedName>
        <fullName evidence="1">Uncharacterized protein</fullName>
    </submittedName>
</protein>
<dbReference type="Gramene" id="OE9A110948T1">
    <property type="protein sequence ID" value="OE9A110948C1"/>
    <property type="gene ID" value="OE9A110948"/>
</dbReference>